<proteinExistence type="predicted"/>
<reference evidence="2 3" key="1">
    <citation type="submission" date="2023-09" db="EMBL/GenBank/DDBJ databases">
        <authorList>
            <person name="Rey-Velasco X."/>
        </authorList>
    </citation>
    <scope>NUCLEOTIDE SEQUENCE [LARGE SCALE GENOMIC DNA]</scope>
    <source>
        <strain evidence="2 3">F363</strain>
    </source>
</reference>
<accession>A0ABU3CA36</accession>
<evidence type="ECO:0000313" key="2">
    <source>
        <dbReference type="EMBL" id="MDT0643200.1"/>
    </source>
</evidence>
<dbReference type="RefSeq" id="WP_311534822.1">
    <property type="nucleotide sequence ID" value="NZ_JAVRHQ010000011.1"/>
</dbReference>
<feature type="transmembrane region" description="Helical" evidence="1">
    <location>
        <begin position="92"/>
        <end position="112"/>
    </location>
</feature>
<name>A0ABU3CA36_9FLAO</name>
<keyword evidence="1" id="KW-1133">Transmembrane helix</keyword>
<protein>
    <submittedName>
        <fullName evidence="2">DoxX family protein</fullName>
    </submittedName>
</protein>
<evidence type="ECO:0000256" key="1">
    <source>
        <dbReference type="SAM" id="Phobius"/>
    </source>
</evidence>
<feature type="transmembrane region" description="Helical" evidence="1">
    <location>
        <begin position="20"/>
        <end position="41"/>
    </location>
</feature>
<feature type="transmembrane region" description="Helical" evidence="1">
    <location>
        <begin position="68"/>
        <end position="87"/>
    </location>
</feature>
<evidence type="ECO:0000313" key="3">
    <source>
        <dbReference type="Proteomes" id="UP001262889"/>
    </source>
</evidence>
<keyword evidence="1" id="KW-0812">Transmembrane</keyword>
<keyword evidence="3" id="KW-1185">Reference proteome</keyword>
<comment type="caution">
    <text evidence="2">The sequence shown here is derived from an EMBL/GenBank/DDBJ whole genome shotgun (WGS) entry which is preliminary data.</text>
</comment>
<dbReference type="EMBL" id="JAVRHQ010000011">
    <property type="protein sequence ID" value="MDT0643200.1"/>
    <property type="molecule type" value="Genomic_DNA"/>
</dbReference>
<keyword evidence="1" id="KW-0472">Membrane</keyword>
<feature type="transmembrane region" description="Helical" evidence="1">
    <location>
        <begin position="168"/>
        <end position="188"/>
    </location>
</feature>
<organism evidence="2 3">
    <name type="scientific">Autumnicola tepida</name>
    <dbReference type="NCBI Taxonomy" id="3075595"/>
    <lineage>
        <taxon>Bacteria</taxon>
        <taxon>Pseudomonadati</taxon>
        <taxon>Bacteroidota</taxon>
        <taxon>Flavobacteriia</taxon>
        <taxon>Flavobacteriales</taxon>
        <taxon>Flavobacteriaceae</taxon>
        <taxon>Autumnicola</taxon>
    </lineage>
</organism>
<sequence length="240" mass="27292">MKPISKFDRFHAEVRSNKWLGHFTILVRIALAYAFIFAGFIKVNGERFTSLSNNHPMGHYLEALFHTGYYYTFIGVLQMLAGVLLLIPRTALLGALIYFPVILNIAVLSFAVRFDGSILTSPLMVLANLYLICWDWHRIKFILPFKKSAFKGVLPDFSTRSNKFPFRFLTGVFIVMAIVVAMVVTMNFKAIMPRNMISDCEDQCPDSSNPEACIAFCECIHNEGNSLDDCLKRYGEDFSK</sequence>
<dbReference type="Proteomes" id="UP001262889">
    <property type="component" value="Unassembled WGS sequence"/>
</dbReference>
<gene>
    <name evidence="2" type="ORF">RM553_10210</name>
</gene>